<comment type="catalytic activity">
    <reaction evidence="1">
        <text>RNA(n) + a ribonucleoside 5'-triphosphate = RNA(n+1) + diphosphate</text>
        <dbReference type="Rhea" id="RHEA:21248"/>
        <dbReference type="Rhea" id="RHEA-COMP:14527"/>
        <dbReference type="Rhea" id="RHEA-COMP:17342"/>
        <dbReference type="ChEBI" id="CHEBI:33019"/>
        <dbReference type="ChEBI" id="CHEBI:61557"/>
        <dbReference type="ChEBI" id="CHEBI:140395"/>
        <dbReference type="EC" id="2.7.7.48"/>
    </reaction>
</comment>
<evidence type="ECO:0000313" key="4">
    <source>
        <dbReference type="Proteomes" id="UP001362999"/>
    </source>
</evidence>
<keyword evidence="1" id="KW-0808">Transferase</keyword>
<organism evidence="3 4">
    <name type="scientific">Favolaschia claudopus</name>
    <dbReference type="NCBI Taxonomy" id="2862362"/>
    <lineage>
        <taxon>Eukaryota</taxon>
        <taxon>Fungi</taxon>
        <taxon>Dikarya</taxon>
        <taxon>Basidiomycota</taxon>
        <taxon>Agaricomycotina</taxon>
        <taxon>Agaricomycetes</taxon>
        <taxon>Agaricomycetidae</taxon>
        <taxon>Agaricales</taxon>
        <taxon>Marasmiineae</taxon>
        <taxon>Mycenaceae</taxon>
        <taxon>Favolaschia</taxon>
    </lineage>
</organism>
<dbReference type="EC" id="2.7.7.48" evidence="1"/>
<reference evidence="3 4" key="1">
    <citation type="journal article" date="2024" name="J Genomics">
        <title>Draft genome sequencing and assembly of Favolaschia claudopus CIRM-BRFM 2984 isolated from oak limbs.</title>
        <authorList>
            <person name="Navarro D."/>
            <person name="Drula E."/>
            <person name="Chaduli D."/>
            <person name="Cazenave R."/>
            <person name="Ahrendt S."/>
            <person name="Wang J."/>
            <person name="Lipzen A."/>
            <person name="Daum C."/>
            <person name="Barry K."/>
            <person name="Grigoriev I.V."/>
            <person name="Favel A."/>
            <person name="Rosso M.N."/>
            <person name="Martin F."/>
        </authorList>
    </citation>
    <scope>NUCLEOTIDE SEQUENCE [LARGE SCALE GENOMIC DNA]</scope>
    <source>
        <strain evidence="3 4">CIRM-BRFM 2984</strain>
    </source>
</reference>
<gene>
    <name evidence="3" type="ORF">R3P38DRAFT_46367</name>
</gene>
<proteinExistence type="inferred from homology"/>
<comment type="similarity">
    <text evidence="1">Belongs to the RdRP family.</text>
</comment>
<dbReference type="InterPro" id="IPR057596">
    <property type="entry name" value="RDRP_core"/>
</dbReference>
<evidence type="ECO:0000256" key="1">
    <source>
        <dbReference type="RuleBase" id="RU363098"/>
    </source>
</evidence>
<dbReference type="AlphaFoldDB" id="A0AAW0EIA6"/>
<comment type="caution">
    <text evidence="3">The sequence shown here is derived from an EMBL/GenBank/DDBJ whole genome shotgun (WGS) entry which is preliminary data.</text>
</comment>
<accession>A0AAW0EIA6</accession>
<name>A0AAW0EIA6_9AGAR</name>
<dbReference type="EMBL" id="JAWWNJ010000001">
    <property type="protein sequence ID" value="KAK7064480.1"/>
    <property type="molecule type" value="Genomic_DNA"/>
</dbReference>
<feature type="domain" description="RDRP core" evidence="2">
    <location>
        <begin position="416"/>
        <end position="1008"/>
    </location>
</feature>
<evidence type="ECO:0000313" key="3">
    <source>
        <dbReference type="EMBL" id="KAK7064480.1"/>
    </source>
</evidence>
<dbReference type="PANTHER" id="PTHR23079:SF55">
    <property type="entry name" value="RNA-DIRECTED RNA POLYMERASE"/>
    <property type="match status" value="1"/>
</dbReference>
<dbReference type="GO" id="GO:0031380">
    <property type="term" value="C:nuclear RNA-directed RNA polymerase complex"/>
    <property type="evidence" value="ECO:0007669"/>
    <property type="project" value="TreeGrafter"/>
</dbReference>
<evidence type="ECO:0000259" key="2">
    <source>
        <dbReference type="Pfam" id="PF05183"/>
    </source>
</evidence>
<protein>
    <recommendedName>
        <fullName evidence="1">RNA-dependent RNA polymerase</fullName>
        <ecNumber evidence="1">2.7.7.48</ecNumber>
    </recommendedName>
</protein>
<dbReference type="GO" id="GO:0003723">
    <property type="term" value="F:RNA binding"/>
    <property type="evidence" value="ECO:0007669"/>
    <property type="project" value="UniProtKB-KW"/>
</dbReference>
<sequence length="1220" mass="137703">MTSEPIAMDVYMQGINFSVNKHQLDAELAKIFHRAPYAESSTVTGPVNFHVYLFKGRDGGSKAHSGSGSLTLLRNVALRFLQEYGEPGNKILPLKTFKIGGRRVKFYPGKSTPRSEVVERILRFPYADPRVAEQKEQRANILQAGSVRLRTLQFGLLCRDSVFSVEWETDMTGGALAVNDERREFRIKMLRATETLYVAIRISRISYVQVHWDPSTRISSIFFELYGPPNFESEVGAGPRQRLSYLPFSDHERVAPFTSMAIRLICTSRSDLSQFERLAKTAGIKNIYENDMHVESPGRGLYSAEVLSRVRTEIKALRWNVAFQVEALHRDIALDSREILSIIAPIRELIHRKGRTYTAEFLRHFSAKARFWNAYEQTSQTIQELFAQSEAEYSKFHATALLPDDSSIVWSLHVIITPTKIRLEGPFVKRSNRVLRSFPKRHDYFLRVSFEDEGGMKYRFDKEIDCVAFTRRRVGEFLIDKGLTIAGRRFDFLAYSQSALKEHAVWFVRSFRNERNELVTAQTIIANLGSFDGLAFDPKLRFCPARYAARISQAFTATDSTTVEVEEVIYIKEISDAATKYHFTDGVGTMSLELANAIWDELSASRRRKRRVKNHPRAYQIRWAGCKGMLSVDYQLKGHVMCIRPSMRKFDAANSTTIEIAKSFDKPGAYFLNRPLIMLLEGLGIPFEVFKGYQDTAVAEVQRSTTSLRAFARMLEIHGLGTAYKLTSILLALDHIGLDNLPGNKFYQKMLDFAVHHVLRLLKTKARIPIKEGVTVVGVADVHQHLREGEIFVCTREPDSNKLHYLEGDVLISRSPTIHPGDVQLATAIGKPPPGSCFDHEPLPNTVVFSVLGKRPLASCCGGGDLDGDVYNIIPLNKCPEFSPTRTFFPGDYTPATRRFVDHPSTMIDVAEFVIEYINSDVLGMVAVNWLLIADSESKGILHPDCMRLAALHSDAVDYPKTGQPVALNTIPKPKLKSRPDWHAPEIGANIDEFYKSQRAIGKLFRAIKLPDIKPGISPFERKMIKEGRLAAPRVDDLADTLSGIGLEDDPMVMAIQAHVARFISTNYRPQETMEYVSQIFNRYSSEFQGLCISHTLSQSKAALLSEEEAVVGTIIAKTSQPRKRQELIAGLREKSDLLVKSVKEELMGDDDVSWDECLMRAWLSFELAIELAHAEHPVFGAQSFIWITLGAILDAVKELEDEAKASRASRSTRESGRRY</sequence>
<dbReference type="GO" id="GO:0030422">
    <property type="term" value="P:siRNA processing"/>
    <property type="evidence" value="ECO:0007669"/>
    <property type="project" value="TreeGrafter"/>
</dbReference>
<dbReference type="InterPro" id="IPR007855">
    <property type="entry name" value="RDRP"/>
</dbReference>
<dbReference type="GO" id="GO:0003968">
    <property type="term" value="F:RNA-directed RNA polymerase activity"/>
    <property type="evidence" value="ECO:0007669"/>
    <property type="project" value="UniProtKB-KW"/>
</dbReference>
<keyword evidence="1" id="KW-0548">Nucleotidyltransferase</keyword>
<keyword evidence="1" id="KW-0694">RNA-binding</keyword>
<dbReference type="PANTHER" id="PTHR23079">
    <property type="entry name" value="RNA-DEPENDENT RNA POLYMERASE"/>
    <property type="match status" value="1"/>
</dbReference>
<dbReference type="Pfam" id="PF05183">
    <property type="entry name" value="RdRP"/>
    <property type="match status" value="1"/>
</dbReference>
<keyword evidence="1 3" id="KW-0696">RNA-directed RNA polymerase</keyword>
<dbReference type="Proteomes" id="UP001362999">
    <property type="component" value="Unassembled WGS sequence"/>
</dbReference>
<keyword evidence="4" id="KW-1185">Reference proteome</keyword>